<evidence type="ECO:0000259" key="8">
    <source>
        <dbReference type="Pfam" id="PF00155"/>
    </source>
</evidence>
<dbReference type="AlphaFoldDB" id="A0A2G9LJ81"/>
<dbReference type="GO" id="GO:0006520">
    <property type="term" value="P:amino acid metabolic process"/>
    <property type="evidence" value="ECO:0007669"/>
    <property type="project" value="InterPro"/>
</dbReference>
<dbReference type="Proteomes" id="UP000230713">
    <property type="component" value="Unassembled WGS sequence"/>
</dbReference>
<accession>A0A2H9QS73</accession>
<evidence type="ECO:0000313" key="9">
    <source>
        <dbReference type="EMBL" id="PIN66606.1"/>
    </source>
</evidence>
<evidence type="ECO:0000256" key="3">
    <source>
        <dbReference type="ARBA" id="ARBA00011738"/>
    </source>
</evidence>
<keyword evidence="6" id="KW-0663">Pyridoxal phosphate</keyword>
<dbReference type="PROSITE" id="PS00105">
    <property type="entry name" value="AA_TRANSFER_CLASS_1"/>
    <property type="match status" value="1"/>
</dbReference>
<evidence type="ECO:0000256" key="1">
    <source>
        <dbReference type="ARBA" id="ARBA00001933"/>
    </source>
</evidence>
<dbReference type="CDD" id="cd00609">
    <property type="entry name" value="AAT_like"/>
    <property type="match status" value="1"/>
</dbReference>
<dbReference type="InterPro" id="IPR050596">
    <property type="entry name" value="AspAT/PAT-like"/>
</dbReference>
<dbReference type="Proteomes" id="UP000228888">
    <property type="component" value="Unassembled WGS sequence"/>
</dbReference>
<organism evidence="9 18">
    <name type="scientific">Huberarchaeum crystalense</name>
    <dbReference type="NCBI Taxonomy" id="2014257"/>
    <lineage>
        <taxon>Archaea</taxon>
        <taxon>Candidatus Huberarchaeota</taxon>
        <taxon>Candidatus Huberarchaeia</taxon>
        <taxon>Candidatus Huberarchaeales</taxon>
        <taxon>Candidatus Huberarchaeaceae</taxon>
        <taxon>Candidatus Huberarchaeum</taxon>
    </lineage>
</organism>
<dbReference type="Proteomes" id="UP000228989">
    <property type="component" value="Unassembled WGS sequence"/>
</dbReference>
<evidence type="ECO:0000256" key="6">
    <source>
        <dbReference type="ARBA" id="ARBA00022898"/>
    </source>
</evidence>
<dbReference type="PANTHER" id="PTHR46383">
    <property type="entry name" value="ASPARTATE AMINOTRANSFERASE"/>
    <property type="match status" value="1"/>
</dbReference>
<accession>A0A2H9N2Y0</accession>
<evidence type="ECO:0000313" key="15">
    <source>
        <dbReference type="EMBL" id="PJC01570.1"/>
    </source>
</evidence>
<dbReference type="GO" id="GO:0030170">
    <property type="term" value="F:pyridoxal phosphate binding"/>
    <property type="evidence" value="ECO:0007669"/>
    <property type="project" value="InterPro"/>
</dbReference>
<evidence type="ECO:0000313" key="13">
    <source>
        <dbReference type="EMBL" id="PIZ00013.1"/>
    </source>
</evidence>
<evidence type="ECO:0000256" key="2">
    <source>
        <dbReference type="ARBA" id="ARBA00007441"/>
    </source>
</evidence>
<dbReference type="Proteomes" id="UP000231232">
    <property type="component" value="Unassembled WGS sequence"/>
</dbReference>
<accession>A0A2H9P924</accession>
<dbReference type="EMBL" id="PFFF01000016">
    <property type="protein sequence ID" value="PIV89827.1"/>
    <property type="molecule type" value="Genomic_DNA"/>
</dbReference>
<evidence type="ECO:0000313" key="17">
    <source>
        <dbReference type="Proteomes" id="UP000228888"/>
    </source>
</evidence>
<evidence type="ECO:0000256" key="5">
    <source>
        <dbReference type="ARBA" id="ARBA00022679"/>
    </source>
</evidence>
<evidence type="ECO:0000313" key="10">
    <source>
        <dbReference type="EMBL" id="PIV13857.1"/>
    </source>
</evidence>
<evidence type="ECO:0000313" key="16">
    <source>
        <dbReference type="Proteomes" id="UP000228874"/>
    </source>
</evidence>
<sequence>MSNLKTANRMKTIDVFTILKIFNLASQYKDIINLGLGEPDFDIPDKIKKAQIKAIQDGKNKYAHPQGIYELREKVAEKLRKENEIDAKPENVIITSGVSGALFLAFNAFIEEGDEVIIPDPGFSFEYKNYALFLGAKPVLVDIYPDFKITAEKIEEKITSKTKMLILNSPSNPTGNVIEAEEIKKIAKLAEKYNLLVISDEIYEKFVYGCEHVSIGKYYSKTITMNGFSKTYAMTGNRIGYLHGLPEIVQELIKLQLLIYVCAPTSAQYAALKAFDVDVSDKIKEYKKKRDLTYEILKKHFEITKPNGAFYIFVRAPKRFTGTEFCEKLIKEKQTLIIPGIAFSEKDTHFRISFATSEKNLRKGLKNIISIVKKK</sequence>
<dbReference type="FunFam" id="3.40.640.10:FF:000033">
    <property type="entry name" value="Aspartate aminotransferase"/>
    <property type="match status" value="1"/>
</dbReference>
<dbReference type="EMBL" id="PFIH01000015">
    <property type="protein sequence ID" value="PIX28258.1"/>
    <property type="molecule type" value="Genomic_DNA"/>
</dbReference>
<dbReference type="EMBL" id="PFSX01000021">
    <property type="protein sequence ID" value="PJC01570.1"/>
    <property type="molecule type" value="Genomic_DNA"/>
</dbReference>
<keyword evidence="4 7" id="KW-0032">Aminotransferase</keyword>
<protein>
    <recommendedName>
        <fullName evidence="7">Aminotransferase</fullName>
        <ecNumber evidence="7">2.6.1.-</ecNumber>
    </recommendedName>
</protein>
<comment type="subunit">
    <text evidence="3">Homodimer.</text>
</comment>
<reference evidence="9 18" key="2">
    <citation type="submission" date="2017-09" db="EMBL/GenBank/DDBJ databases">
        <title>Depth-based differentiation of microbial function through sediment-hosted aquifers and enrichment of novel symbionts in the deep terrestrial subsurface.</title>
        <authorList>
            <person name="Probst A.J."/>
            <person name="Ladd B."/>
            <person name="Jarett J.K."/>
            <person name="Geller-Mcgrath D.E."/>
            <person name="Sieber C.M."/>
            <person name="Emerson J.B."/>
            <person name="Anantharaman K."/>
            <person name="Thomas B.C."/>
            <person name="Malmstrom R."/>
            <person name="Stieglmeier M."/>
            <person name="Klingl A."/>
            <person name="Woyke T."/>
            <person name="Ryan C.M."/>
            <person name="Banfield J.F."/>
        </authorList>
    </citation>
    <scope>NUCLEOTIDE SEQUENCE [LARGE SCALE GENOMIC DNA]</scope>
    <source>
        <strain evidence="10">CG03_land_8_20_14_0_80_31_114</strain>
        <strain evidence="11">CG17_big_fil_post_rev_8_21_14_2_50_31_73</strain>
        <strain evidence="9">CG18_big_fil_WC_8_21_14_2_50_31_19</strain>
        <strain evidence="13">CG_4_10_14_0_8_um_filter_31_133</strain>
        <strain evidence="12">CG_4_8_14_3_um_filter</strain>
        <strain evidence="15">CG_4_9_14_0_8_um_filter_31_21</strain>
        <strain evidence="14">CG_4_9_14_3_um_filter_31_125</strain>
    </source>
</reference>
<evidence type="ECO:0000313" key="18">
    <source>
        <dbReference type="Proteomes" id="UP000229789"/>
    </source>
</evidence>
<dbReference type="InterPro" id="IPR015421">
    <property type="entry name" value="PyrdxlP-dep_Trfase_major"/>
</dbReference>
<evidence type="ECO:0000313" key="14">
    <source>
        <dbReference type="EMBL" id="PJB04037.1"/>
    </source>
</evidence>
<accession>A0A2H9MMR8</accession>
<dbReference type="Proteomes" id="UP000231449">
    <property type="component" value="Unassembled WGS sequence"/>
</dbReference>
<comment type="caution">
    <text evidence="9">The sequence shown here is derived from an EMBL/GenBank/DDBJ whole genome shotgun (WGS) entry which is preliminary data.</text>
</comment>
<dbReference type="EC" id="2.6.1.-" evidence="7"/>
<evidence type="ECO:0000256" key="7">
    <source>
        <dbReference type="RuleBase" id="RU000481"/>
    </source>
</evidence>
<dbReference type="EMBL" id="PEUT01000015">
    <property type="protein sequence ID" value="PIV13857.1"/>
    <property type="molecule type" value="Genomic_DNA"/>
</dbReference>
<dbReference type="GO" id="GO:0008483">
    <property type="term" value="F:transaminase activity"/>
    <property type="evidence" value="ECO:0007669"/>
    <property type="project" value="UniProtKB-KW"/>
</dbReference>
<evidence type="ECO:0000256" key="4">
    <source>
        <dbReference type="ARBA" id="ARBA00022576"/>
    </source>
</evidence>
<feature type="domain" description="Aminotransferase class I/classII large" evidence="8">
    <location>
        <begin position="29"/>
        <end position="368"/>
    </location>
</feature>
<dbReference type="PANTHER" id="PTHR46383:SF3">
    <property type="entry name" value="ASPARTATE AMINOTRANSFERASE-RELATED"/>
    <property type="match status" value="1"/>
</dbReference>
<comment type="cofactor">
    <cofactor evidence="1 7">
        <name>pyridoxal 5'-phosphate</name>
        <dbReference type="ChEBI" id="CHEBI:597326"/>
    </cofactor>
</comment>
<dbReference type="InterPro" id="IPR004839">
    <property type="entry name" value="Aminotransferase_I/II_large"/>
</dbReference>
<name>A0A2G9LJ81_HUBC1</name>
<dbReference type="Gene3D" id="3.90.1150.10">
    <property type="entry name" value="Aspartate Aminotransferase, domain 1"/>
    <property type="match status" value="1"/>
</dbReference>
<dbReference type="EMBL" id="PFUW01000021">
    <property type="protein sequence ID" value="PJB04037.1"/>
    <property type="molecule type" value="Genomic_DNA"/>
</dbReference>
<accession>A0A2G9LJ81</accession>
<evidence type="ECO:0000313" key="12">
    <source>
        <dbReference type="EMBL" id="PIX28258.1"/>
    </source>
</evidence>
<dbReference type="Proteomes" id="UP000228874">
    <property type="component" value="Unassembled WGS sequence"/>
</dbReference>
<proteinExistence type="inferred from homology"/>
<dbReference type="Pfam" id="PF00155">
    <property type="entry name" value="Aminotran_1_2"/>
    <property type="match status" value="1"/>
</dbReference>
<comment type="similarity">
    <text evidence="2 7">Belongs to the class-I pyridoxal-phosphate-dependent aminotransferase family.</text>
</comment>
<dbReference type="InterPro" id="IPR004838">
    <property type="entry name" value="NHTrfase_class1_PyrdxlP-BS"/>
</dbReference>
<dbReference type="SUPFAM" id="SSF53383">
    <property type="entry name" value="PLP-dependent transferases"/>
    <property type="match status" value="1"/>
</dbReference>
<keyword evidence="5 7" id="KW-0808">Transferase</keyword>
<dbReference type="EMBL" id="PFMG01000014">
    <property type="protein sequence ID" value="PIZ00013.1"/>
    <property type="molecule type" value="Genomic_DNA"/>
</dbReference>
<reference evidence="16 17" key="1">
    <citation type="submission" date="2017-09" db="EMBL/GenBank/DDBJ databases">
        <title>Depth-based differentiation of microbial function through sediment-hosted aquifers and enrichment of novel symbionts in the deep terrestrial subsurface.</title>
        <authorList>
            <person name="Probst A.J."/>
            <person name="Ladd B."/>
            <person name="Jarett J.K."/>
            <person name="Geller-Mcgrath D.E."/>
            <person name="Sieber C.M.K."/>
            <person name="Emerson J.B."/>
            <person name="Anantharaman K."/>
            <person name="Thomas B.C."/>
            <person name="Malmstrom R."/>
            <person name="Stieglmeier M."/>
            <person name="Klingl A."/>
            <person name="Woyke T."/>
            <person name="Ryan C.M."/>
            <person name="Banfield J.F."/>
        </authorList>
    </citation>
    <scope>NUCLEOTIDE SEQUENCE [LARGE SCALE GENOMIC DNA]</scope>
</reference>
<gene>
    <name evidence="15" type="ORF">CO072_00785</name>
    <name evidence="14" type="ORF">CO124_01490</name>
    <name evidence="10" type="ORF">COS45_00665</name>
    <name evidence="11" type="ORF">COW47_00635</name>
    <name evidence="9" type="ORF">COW69_01415</name>
    <name evidence="13" type="ORF">COY63_00325</name>
    <name evidence="12" type="ORF">COZ66_00455</name>
</gene>
<dbReference type="Proteomes" id="UP000229789">
    <property type="component" value="Unassembled WGS sequence"/>
</dbReference>
<accession>A0A2H9M3H4</accession>
<dbReference type="Gene3D" id="3.40.640.10">
    <property type="entry name" value="Type I PLP-dependent aspartate aminotransferase-like (Major domain)"/>
    <property type="match status" value="1"/>
</dbReference>
<dbReference type="InterPro" id="IPR015424">
    <property type="entry name" value="PyrdxlP-dep_Trfase"/>
</dbReference>
<evidence type="ECO:0000313" key="11">
    <source>
        <dbReference type="EMBL" id="PIV89827.1"/>
    </source>
</evidence>
<dbReference type="EMBL" id="PCUF01000015">
    <property type="protein sequence ID" value="PIN66606.1"/>
    <property type="molecule type" value="Genomic_DNA"/>
</dbReference>
<dbReference type="InterPro" id="IPR015422">
    <property type="entry name" value="PyrdxlP-dep_Trfase_small"/>
</dbReference>
<accession>A0A2H9RDZ3</accession>